<dbReference type="OrthoDB" id="73139at2759"/>
<dbReference type="OMA" id="SIARSCY"/>
<dbReference type="RefSeq" id="XP_008608696.1">
    <property type="nucleotide sequence ID" value="XM_008610474.1"/>
</dbReference>
<sequence length="1735" mass="189083">MPPTVVALPPTRWDTIAELLGAAYLVVTVGASVAALLVLRPYMTNDFFWASFGSSNTSRGLLTVFETQLTLASHLSVLDLSSVSLAPSAGLNPAYARLVFYGDLATVEAGIAGLGRLDVAKVTYLMAPYCWVDLEKHWEMAHTFERQARCGARYAANGAVHLEAVLRNVDLAAWLVQNDARFQARIAGPMAVTPRGEAWRQQLYAHVRLPVADEVAVWKAHNLTEFHLQYANYVGLGVQETIYITNAMGYALKWRLKTLPSMAVTSVWSTASIFAPLEYDLVGIAAGESLVRNTSSFWADINPSEIEVFNVGAPLAPVNQALHDQIGPLMSIDLRWVAPPPLLLANVAAMRSCVLAALRRRDAAFHRLWSAIPSMPVTPTPVTWRDITRAFLGGNPMCYSGMPLPFVQESFGFDDACGTQQPLTLITSPFGALFAVAMQTDNMICHATLPPHQVAMCLEQFAAASAAWQYLQLSLPPITASDVAATYVQFTTPAATPGNATMLVQSLLAPDWAYFGWMSLYDWAMNEKEVVSFEGDIQTLWLMSYAYTPMVRPEPSLRSSLAVYLAYCAAVVTIGLAGVALLLLLVAWHTSSRCSPWLGFNCVVGSVWLNRNVLACRALAAAICLATAQWGPSDPTSPVFGLEPQPRSLLTSGLLAGDVTWTTLVAHETLQPLAPNRHRNALWPSAVLTWLLLLLVDQVAPVQATASIARSCYSVNMATLVYCDSGVVVLGSYARLLQLGACSVLTPLAVTVFSRIAAQRDDAASPGLLYTSACLVGLRAHDVFDGVPKNVIARLMCGFVSVPWRGRWMTFDTKLWRMVSSETRVVSVVPASSMRTLRPSTLLSFAVVKQARRWSWHGVYLVAGATYMVFTLLGNVTYLSLIQASLANDYYVAGFNSSGMHAFLANVLNRELLSISSGVVALDDASRGDINLHYDSEASSIQWGATLGNRLLLEPSGVSLESVVRDLRAMDPCQLPWMATQYCWLDLERQWAMASTAARQARCEASMTANGAVYLEAPLRNMNDWTAWQRCWGDSFQIGIAASLHTLTSGQAWLQRLQTLSTSINDEAALWRRYGLTSFDLQWQNYKTVGLTHAFHITNALGVTYSLPLGDVIGSFHPTQQTSMRAYWTLASDLWAVATNASGMGGRSLLASSPAFAFVNVSGQALLARNLTLPSPLRSGLVSFTSRVGPFNAVDMLYVAVPDVVSRLVASMTQSLAALVLNDATARRRFYELAIPSSIFDAPGVLINDTTAVVVGGNILCGNDNAAYPASVALYKLFGTDGLCFVNFAEQIYPTTQEMVVALAVTEWTTPVAVAAASICRLNNAAAASCASTYMALSAYIAEYAPTFPSTSLHSMAADAKRSVATLNVQLTQYVDYNDGRGADLFSLPLFDESDPAWAFYGWCYVYEWATGGREVIRFEGDEGAITAISHYTIPQSMAPDPASIPASFAAFCQYAVLYVTLVLIATSGLVATSALYCRGRIEGLNFFCVNRLVGLIWVGRTLLVLRTITALSLLSTVPLALTRVDGATQLVSPAVPWFKTILAASEVTWLVYVLNDVLSCVTLAHTASYAFKSSNLAWLLVAIWSMMQPQRATFRLQRACTRVDMDAGLVCVGGTIEVGSWTRLQLAVLLAIACVVGCYLYDRWRYPNQQTNATMASALALNAQSVYLLRLTRWTHDGETYLDTTSAILAGLLVLEVHGRWYVFDIKTWRWFCRPRRPSPTTHLAFAIPLCDLS</sequence>
<keyword evidence="3" id="KW-1185">Reference proteome</keyword>
<keyword evidence="1" id="KW-1133">Transmembrane helix</keyword>
<accession>T0RYS5</accession>
<dbReference type="EMBL" id="JH767143">
    <property type="protein sequence ID" value="EQC37763.1"/>
    <property type="molecule type" value="Genomic_DNA"/>
</dbReference>
<feature type="transmembrane region" description="Helical" evidence="1">
    <location>
        <begin position="859"/>
        <end position="881"/>
    </location>
</feature>
<organism evidence="2 3">
    <name type="scientific">Saprolegnia diclina (strain VS20)</name>
    <dbReference type="NCBI Taxonomy" id="1156394"/>
    <lineage>
        <taxon>Eukaryota</taxon>
        <taxon>Sar</taxon>
        <taxon>Stramenopiles</taxon>
        <taxon>Oomycota</taxon>
        <taxon>Saprolegniomycetes</taxon>
        <taxon>Saprolegniales</taxon>
        <taxon>Saprolegniaceae</taxon>
        <taxon>Saprolegnia</taxon>
    </lineage>
</organism>
<feature type="transmembrane region" description="Helical" evidence="1">
    <location>
        <begin position="1490"/>
        <end position="1515"/>
    </location>
</feature>
<feature type="transmembrane region" description="Helical" evidence="1">
    <location>
        <begin position="20"/>
        <end position="39"/>
    </location>
</feature>
<reference evidence="2 3" key="1">
    <citation type="submission" date="2012-04" db="EMBL/GenBank/DDBJ databases">
        <title>The Genome Sequence of Saprolegnia declina VS20.</title>
        <authorList>
            <consortium name="The Broad Institute Genome Sequencing Platform"/>
            <person name="Russ C."/>
            <person name="Nusbaum C."/>
            <person name="Tyler B."/>
            <person name="van West P."/>
            <person name="Dieguez-Uribeondo J."/>
            <person name="de Bruijn I."/>
            <person name="Tripathy S."/>
            <person name="Jiang R."/>
            <person name="Young S.K."/>
            <person name="Zeng Q."/>
            <person name="Gargeya S."/>
            <person name="Fitzgerald M."/>
            <person name="Haas B."/>
            <person name="Abouelleil A."/>
            <person name="Alvarado L."/>
            <person name="Arachchi H.M."/>
            <person name="Berlin A."/>
            <person name="Chapman S.B."/>
            <person name="Goldberg J."/>
            <person name="Griggs A."/>
            <person name="Gujja S."/>
            <person name="Hansen M."/>
            <person name="Howarth C."/>
            <person name="Imamovic A."/>
            <person name="Larimer J."/>
            <person name="McCowen C."/>
            <person name="Montmayeur A."/>
            <person name="Murphy C."/>
            <person name="Neiman D."/>
            <person name="Pearson M."/>
            <person name="Priest M."/>
            <person name="Roberts A."/>
            <person name="Saif S."/>
            <person name="Shea T."/>
            <person name="Sisk P."/>
            <person name="Sykes S."/>
            <person name="Wortman J."/>
            <person name="Nusbaum C."/>
            <person name="Birren B."/>
        </authorList>
    </citation>
    <scope>NUCLEOTIDE SEQUENCE [LARGE SCALE GENOMIC DNA]</scope>
    <source>
        <strain evidence="2 3">VS20</strain>
    </source>
</reference>
<dbReference type="InParanoid" id="T0RYS5"/>
<dbReference type="eggNOG" id="ENOG502SD6V">
    <property type="taxonomic scope" value="Eukaryota"/>
</dbReference>
<proteinExistence type="predicted"/>
<evidence type="ECO:0000313" key="3">
    <source>
        <dbReference type="Proteomes" id="UP000030762"/>
    </source>
</evidence>
<dbReference type="VEuPathDB" id="FungiDB:SDRG_04790"/>
<dbReference type="Proteomes" id="UP000030762">
    <property type="component" value="Unassembled WGS sequence"/>
</dbReference>
<evidence type="ECO:0000256" key="1">
    <source>
        <dbReference type="SAM" id="Phobius"/>
    </source>
</evidence>
<feature type="transmembrane region" description="Helical" evidence="1">
    <location>
        <begin position="561"/>
        <end position="588"/>
    </location>
</feature>
<keyword evidence="1" id="KW-0812">Transmembrane</keyword>
<gene>
    <name evidence="2" type="ORF">SDRG_04790</name>
</gene>
<protein>
    <submittedName>
        <fullName evidence="2">Uncharacterized protein</fullName>
    </submittedName>
</protein>
<dbReference type="GeneID" id="19945517"/>
<keyword evidence="1" id="KW-0472">Membrane</keyword>
<name>T0RYS5_SAPDV</name>
<feature type="transmembrane region" description="Helical" evidence="1">
    <location>
        <begin position="1456"/>
        <end position="1478"/>
    </location>
</feature>
<evidence type="ECO:0000313" key="2">
    <source>
        <dbReference type="EMBL" id="EQC37763.1"/>
    </source>
</evidence>